<dbReference type="Proteomes" id="UP000598271">
    <property type="component" value="Unassembled WGS sequence"/>
</dbReference>
<keyword evidence="12" id="KW-0732">Signal</keyword>
<evidence type="ECO:0000256" key="2">
    <source>
        <dbReference type="ARBA" id="ARBA00006434"/>
    </source>
</evidence>
<reference evidence="13 14" key="1">
    <citation type="journal article" date="2014" name="Int. J. Syst. Evol. Microbiol.">
        <title>Complete genome sequence of Corynebacterium casei LMG S-19264T (=DSM 44701T), isolated from a smear-ripened cheese.</title>
        <authorList>
            <consortium name="US DOE Joint Genome Institute (JGI-PGF)"/>
            <person name="Walter F."/>
            <person name="Albersmeier A."/>
            <person name="Kalinowski J."/>
            <person name="Ruckert C."/>
        </authorList>
    </citation>
    <scope>NUCLEOTIDE SEQUENCE [LARGE SCALE GENOMIC DNA]</scope>
    <source>
        <strain evidence="13 14">KCTC 12866</strain>
    </source>
</reference>
<sequence length="871" mass="94997">MKKAIVALLITLLCTPAFAQKAEEQIVWKKGGQLPAVAGKANPGVAGAFVGVDNGVLIVAGGANFPDKLPWEGGKKAFNRDIFVFRKAGDSLQSVPVSTQLPQAVAYGASVSTPEGLVCAGGENEGGALKSVFRLNWNAEQGTIDVQSLPDLPRPVSNALLATANGRLYLAGGESNGQTVADFLMLDLNNLAAGWQKLPDLPLAVSHAVGGIQSNGDGESFFIFGGRSRNATGPSTFHTEGFAYDIKKHHWQPRQPLPGAGLSAGTGLAVGSTYILVVSGDDGSTFRQVEEVSRQLAASPDSDTLLAQRSRLLNGHPGFGRGVLFYNTITDRWTHLGDFPGAGQVTTTAVRWGNEIYLPSGEIKAGVRTPEIWQGTLLQKTYFAWLDYGVLVMYFLLMIFIGWWTSRHQHSTDDFFRGGEKIPGWATGLSIFGAKLSAITFIGIPAKTYAKDWTYFFLLMTIVMVMPFVIKYFIPFYRRINATSAYEYLEKRFNYTTRFLGAVLYILLQLGRMGIVLLLPSIALSVVTGIDVVTGIVIMSVVSIFYTVLGGIEAVIWTEVVQVIILLGGAILTLVLIPFLLEGDWQSHYQTLKNYDKLTVFDFSFDWQSSTFWVVIIGGFSLNLIQYGADQTVVQRYLTTKDQKTAEDSLRLGAWLTVPSTIIFFAIGTLLYLYYQQQPGMVNIALDSQDTIYPWFIVNELPVGIAGLVITAIFAAAMGALNGSVNCVATVFTNDLFRPFAPNLSEKTYLRTARWVTFLVGVFGMVVALLMAQMKAYSLWDQFNVILGLFTGSIGGVFMLGIFTTRANGTGVVAGLILSTVFQYWISQYTTLNLLMYAFTGLVSSLLFGYIFSLVFGAPRKSLAGLTIHEV</sequence>
<dbReference type="RefSeq" id="WP_189568432.1">
    <property type="nucleotide sequence ID" value="NZ_BMXF01000007.1"/>
</dbReference>
<feature type="chain" id="PRO_5035294297" evidence="12">
    <location>
        <begin position="20"/>
        <end position="871"/>
    </location>
</feature>
<organism evidence="13 14">
    <name type="scientific">Persicitalea jodogahamensis</name>
    <dbReference type="NCBI Taxonomy" id="402147"/>
    <lineage>
        <taxon>Bacteria</taxon>
        <taxon>Pseudomonadati</taxon>
        <taxon>Bacteroidota</taxon>
        <taxon>Cytophagia</taxon>
        <taxon>Cytophagales</taxon>
        <taxon>Spirosomataceae</taxon>
        <taxon>Persicitalea</taxon>
    </lineage>
</organism>
<evidence type="ECO:0000256" key="8">
    <source>
        <dbReference type="ARBA" id="ARBA00023065"/>
    </source>
</evidence>
<keyword evidence="7" id="KW-0915">Sodium</keyword>
<dbReference type="InterPro" id="IPR051163">
    <property type="entry name" value="Sodium:Solute_Symporter_SSF"/>
</dbReference>
<feature type="transmembrane region" description="Helical" evidence="11">
    <location>
        <begin position="783"/>
        <end position="803"/>
    </location>
</feature>
<evidence type="ECO:0000256" key="9">
    <source>
        <dbReference type="ARBA" id="ARBA00023136"/>
    </source>
</evidence>
<keyword evidence="5 11" id="KW-0812">Transmembrane</keyword>
<dbReference type="InterPro" id="IPR038377">
    <property type="entry name" value="Na/Glc_symporter_sf"/>
</dbReference>
<evidence type="ECO:0000256" key="1">
    <source>
        <dbReference type="ARBA" id="ARBA00004651"/>
    </source>
</evidence>
<keyword evidence="4" id="KW-1003">Cell membrane</keyword>
<keyword evidence="6 11" id="KW-1133">Transmembrane helix</keyword>
<feature type="transmembrane region" description="Helical" evidence="11">
    <location>
        <begin position="753"/>
        <end position="771"/>
    </location>
</feature>
<keyword evidence="10" id="KW-0739">Sodium transport</keyword>
<dbReference type="NCBIfam" id="TIGR00813">
    <property type="entry name" value="sss"/>
    <property type="match status" value="1"/>
</dbReference>
<dbReference type="Gene3D" id="2.120.10.80">
    <property type="entry name" value="Kelch-type beta propeller"/>
    <property type="match status" value="1"/>
</dbReference>
<feature type="signal peptide" evidence="12">
    <location>
        <begin position="1"/>
        <end position="19"/>
    </location>
</feature>
<feature type="transmembrane region" description="Helical" evidence="11">
    <location>
        <begin position="650"/>
        <end position="675"/>
    </location>
</feature>
<feature type="transmembrane region" description="Helical" evidence="11">
    <location>
        <begin position="560"/>
        <end position="581"/>
    </location>
</feature>
<dbReference type="CDD" id="cd11495">
    <property type="entry name" value="SLC5sbd_NIS-like_u3"/>
    <property type="match status" value="1"/>
</dbReference>
<dbReference type="GO" id="GO:0005886">
    <property type="term" value="C:plasma membrane"/>
    <property type="evidence" value="ECO:0007669"/>
    <property type="project" value="UniProtKB-SubCell"/>
</dbReference>
<dbReference type="GO" id="GO:0006814">
    <property type="term" value="P:sodium ion transport"/>
    <property type="evidence" value="ECO:0007669"/>
    <property type="project" value="UniProtKB-KW"/>
</dbReference>
<evidence type="ECO:0000256" key="12">
    <source>
        <dbReference type="SAM" id="SignalP"/>
    </source>
</evidence>
<proteinExistence type="inferred from homology"/>
<dbReference type="Pfam" id="PF00474">
    <property type="entry name" value="SSF"/>
    <property type="match status" value="1"/>
</dbReference>
<evidence type="ECO:0000256" key="10">
    <source>
        <dbReference type="ARBA" id="ARBA00023201"/>
    </source>
</evidence>
<dbReference type="PANTHER" id="PTHR42985">
    <property type="entry name" value="SODIUM-COUPLED MONOCARBOXYLATE TRANSPORTER"/>
    <property type="match status" value="1"/>
</dbReference>
<feature type="transmembrane region" description="Helical" evidence="11">
    <location>
        <begin position="522"/>
        <end position="548"/>
    </location>
</feature>
<protein>
    <submittedName>
        <fullName evidence="13">Sodium:solute symporter</fullName>
    </submittedName>
</protein>
<dbReference type="PANTHER" id="PTHR42985:SF40">
    <property type="entry name" value="LD47995P-RELATED"/>
    <property type="match status" value="1"/>
</dbReference>
<dbReference type="EMBL" id="BMXF01000007">
    <property type="protein sequence ID" value="GHB86932.1"/>
    <property type="molecule type" value="Genomic_DNA"/>
</dbReference>
<dbReference type="Gene3D" id="1.20.1730.10">
    <property type="entry name" value="Sodium/glucose cotransporter"/>
    <property type="match status" value="1"/>
</dbReference>
<dbReference type="Pfam" id="PF24996">
    <property type="entry name" value="NANM"/>
    <property type="match status" value="2"/>
</dbReference>
<dbReference type="InterPro" id="IPR056734">
    <property type="entry name" value="NANM"/>
</dbReference>
<comment type="caution">
    <text evidence="13">The sequence shown here is derived from an EMBL/GenBank/DDBJ whole genome shotgun (WGS) entry which is preliminary data.</text>
</comment>
<dbReference type="PROSITE" id="PS50283">
    <property type="entry name" value="NA_SOLUT_SYMP_3"/>
    <property type="match status" value="1"/>
</dbReference>
<accession>A0A8J3DDG7</accession>
<comment type="subcellular location">
    <subcellularLocation>
        <location evidence="1">Cell membrane</location>
        <topology evidence="1">Multi-pass membrane protein</topology>
    </subcellularLocation>
</comment>
<evidence type="ECO:0000256" key="11">
    <source>
        <dbReference type="SAM" id="Phobius"/>
    </source>
</evidence>
<keyword evidence="9 11" id="KW-0472">Membrane</keyword>
<dbReference type="GO" id="GO:0015293">
    <property type="term" value="F:symporter activity"/>
    <property type="evidence" value="ECO:0007669"/>
    <property type="project" value="TreeGrafter"/>
</dbReference>
<comment type="similarity">
    <text evidence="2">Belongs to the sodium:solute symporter (SSF) (TC 2.A.21) family.</text>
</comment>
<dbReference type="SUPFAM" id="SSF117281">
    <property type="entry name" value="Kelch motif"/>
    <property type="match status" value="1"/>
</dbReference>
<evidence type="ECO:0000256" key="6">
    <source>
        <dbReference type="ARBA" id="ARBA00022989"/>
    </source>
</evidence>
<feature type="transmembrane region" description="Helical" evidence="11">
    <location>
        <begin position="703"/>
        <end position="732"/>
    </location>
</feature>
<feature type="transmembrane region" description="Helical" evidence="11">
    <location>
        <begin position="495"/>
        <end position="516"/>
    </location>
</feature>
<feature type="transmembrane region" description="Helical" evidence="11">
    <location>
        <begin position="456"/>
        <end position="474"/>
    </location>
</feature>
<dbReference type="AlphaFoldDB" id="A0A8J3DDG7"/>
<name>A0A8J3DDG7_9BACT</name>
<evidence type="ECO:0000313" key="14">
    <source>
        <dbReference type="Proteomes" id="UP000598271"/>
    </source>
</evidence>
<feature type="transmembrane region" description="Helical" evidence="11">
    <location>
        <begin position="810"/>
        <end position="828"/>
    </location>
</feature>
<evidence type="ECO:0000256" key="4">
    <source>
        <dbReference type="ARBA" id="ARBA00022475"/>
    </source>
</evidence>
<keyword evidence="14" id="KW-1185">Reference proteome</keyword>
<evidence type="ECO:0000256" key="3">
    <source>
        <dbReference type="ARBA" id="ARBA00022448"/>
    </source>
</evidence>
<keyword evidence="3" id="KW-0813">Transport</keyword>
<evidence type="ECO:0000256" key="5">
    <source>
        <dbReference type="ARBA" id="ARBA00022692"/>
    </source>
</evidence>
<keyword evidence="8" id="KW-0406">Ion transport</keyword>
<dbReference type="InterPro" id="IPR001734">
    <property type="entry name" value="Na/solute_symporter"/>
</dbReference>
<dbReference type="InterPro" id="IPR015915">
    <property type="entry name" value="Kelch-typ_b-propeller"/>
</dbReference>
<feature type="transmembrane region" description="Helical" evidence="11">
    <location>
        <begin position="382"/>
        <end position="404"/>
    </location>
</feature>
<gene>
    <name evidence="13" type="ORF">GCM10007390_48410</name>
</gene>
<feature type="transmembrane region" description="Helical" evidence="11">
    <location>
        <begin position="610"/>
        <end position="629"/>
    </location>
</feature>
<evidence type="ECO:0000313" key="13">
    <source>
        <dbReference type="EMBL" id="GHB86932.1"/>
    </source>
</evidence>
<evidence type="ECO:0000256" key="7">
    <source>
        <dbReference type="ARBA" id="ARBA00023053"/>
    </source>
</evidence>
<feature type="transmembrane region" description="Helical" evidence="11">
    <location>
        <begin position="425"/>
        <end position="444"/>
    </location>
</feature>
<feature type="transmembrane region" description="Helical" evidence="11">
    <location>
        <begin position="834"/>
        <end position="856"/>
    </location>
</feature>